<dbReference type="Proteomes" id="UP001500731">
    <property type="component" value="Unassembled WGS sequence"/>
</dbReference>
<comment type="caution">
    <text evidence="1">The sequence shown here is derived from an EMBL/GenBank/DDBJ whole genome shotgun (WGS) entry which is preliminary data.</text>
</comment>
<dbReference type="PANTHER" id="PTHR43434">
    <property type="entry name" value="PHOSPHOGLYCOLATE PHOSPHATASE"/>
    <property type="match status" value="1"/>
</dbReference>
<keyword evidence="2" id="KW-1185">Reference proteome</keyword>
<reference evidence="2" key="1">
    <citation type="journal article" date="2019" name="Int. J. Syst. Evol. Microbiol.">
        <title>The Global Catalogue of Microorganisms (GCM) 10K type strain sequencing project: providing services to taxonomists for standard genome sequencing and annotation.</title>
        <authorList>
            <consortium name="The Broad Institute Genomics Platform"/>
            <consortium name="The Broad Institute Genome Sequencing Center for Infectious Disease"/>
            <person name="Wu L."/>
            <person name="Ma J."/>
        </authorList>
    </citation>
    <scope>NUCLEOTIDE SEQUENCE [LARGE SCALE GENOMIC DNA]</scope>
    <source>
        <strain evidence="2">JCM 17839</strain>
    </source>
</reference>
<sequence>MRVPPYTCVLWDVDGTIADASAGILPRLAEVFDSFGLPAPPVAELSQWIGPPMFESFRERGGMSAEDAHIAVRRYRELAARDGYAASVRIYPGVVEALRAVKAAGIPQATASSKPENQVLAILEHYSLLDDFVIVAGALPDAAGLHDGKEAVLRRALDRLSGAGVDVSRPVLIGDRLHDIEGAEPLGVPVIFVTWGFGEPGESDGSVAVASTTEELLGILLPRG</sequence>
<name>A0ABP8PQX7_9MICO</name>
<dbReference type="SUPFAM" id="SSF56784">
    <property type="entry name" value="HAD-like"/>
    <property type="match status" value="1"/>
</dbReference>
<evidence type="ECO:0000313" key="1">
    <source>
        <dbReference type="EMBL" id="GAA4489910.1"/>
    </source>
</evidence>
<dbReference type="SFLD" id="SFLDS00003">
    <property type="entry name" value="Haloacid_Dehalogenase"/>
    <property type="match status" value="1"/>
</dbReference>
<dbReference type="EMBL" id="BAABGP010000022">
    <property type="protein sequence ID" value="GAA4489910.1"/>
    <property type="molecule type" value="Genomic_DNA"/>
</dbReference>
<protein>
    <submittedName>
        <fullName evidence="1">HAD hydrolase-like protein</fullName>
    </submittedName>
</protein>
<gene>
    <name evidence="1" type="ORF">GCM10023171_31590</name>
</gene>
<dbReference type="Pfam" id="PF13419">
    <property type="entry name" value="HAD_2"/>
    <property type="match status" value="1"/>
</dbReference>
<dbReference type="InterPro" id="IPR023214">
    <property type="entry name" value="HAD_sf"/>
</dbReference>
<organism evidence="1 2">
    <name type="scientific">Microbacterium panaciterrae</name>
    <dbReference type="NCBI Taxonomy" id="985759"/>
    <lineage>
        <taxon>Bacteria</taxon>
        <taxon>Bacillati</taxon>
        <taxon>Actinomycetota</taxon>
        <taxon>Actinomycetes</taxon>
        <taxon>Micrococcales</taxon>
        <taxon>Microbacteriaceae</taxon>
        <taxon>Microbacterium</taxon>
    </lineage>
</organism>
<dbReference type="SFLD" id="SFLDG01129">
    <property type="entry name" value="C1.5:_HAD__Beta-PGM__Phosphata"/>
    <property type="match status" value="1"/>
</dbReference>
<dbReference type="InterPro" id="IPR041492">
    <property type="entry name" value="HAD_2"/>
</dbReference>
<proteinExistence type="predicted"/>
<dbReference type="InterPro" id="IPR036412">
    <property type="entry name" value="HAD-like_sf"/>
</dbReference>
<evidence type="ECO:0000313" key="2">
    <source>
        <dbReference type="Proteomes" id="UP001500731"/>
    </source>
</evidence>
<dbReference type="InterPro" id="IPR050155">
    <property type="entry name" value="HAD-like_hydrolase_sf"/>
</dbReference>
<accession>A0ABP8PQX7</accession>
<dbReference type="PANTHER" id="PTHR43434:SF20">
    <property type="entry name" value="5'-NUCLEOTIDASE"/>
    <property type="match status" value="1"/>
</dbReference>
<dbReference type="InterPro" id="IPR023198">
    <property type="entry name" value="PGP-like_dom2"/>
</dbReference>
<dbReference type="Gene3D" id="3.40.50.1000">
    <property type="entry name" value="HAD superfamily/HAD-like"/>
    <property type="match status" value="1"/>
</dbReference>
<dbReference type="Gene3D" id="1.10.150.240">
    <property type="entry name" value="Putative phosphatase, domain 2"/>
    <property type="match status" value="1"/>
</dbReference>
<dbReference type="RefSeq" id="WP_345188358.1">
    <property type="nucleotide sequence ID" value="NZ_BAABGP010000022.1"/>
</dbReference>